<proteinExistence type="inferred from homology"/>
<evidence type="ECO:0000259" key="5">
    <source>
        <dbReference type="Pfam" id="PF00149"/>
    </source>
</evidence>
<evidence type="ECO:0000256" key="3">
    <source>
        <dbReference type="ARBA" id="ARBA00023004"/>
    </source>
</evidence>
<dbReference type="Gene3D" id="3.60.21.10">
    <property type="match status" value="1"/>
</dbReference>
<dbReference type="EMBL" id="BAAAYN010000023">
    <property type="protein sequence ID" value="GAA3388340.1"/>
    <property type="molecule type" value="Genomic_DNA"/>
</dbReference>
<dbReference type="Pfam" id="PF00149">
    <property type="entry name" value="Metallophos"/>
    <property type="match status" value="1"/>
</dbReference>
<dbReference type="SUPFAM" id="SSF56300">
    <property type="entry name" value="Metallo-dependent phosphatases"/>
    <property type="match status" value="1"/>
</dbReference>
<evidence type="ECO:0000313" key="6">
    <source>
        <dbReference type="EMBL" id="GAA3388340.1"/>
    </source>
</evidence>
<organism evidence="6 7">
    <name type="scientific">Cryptosporangium minutisporangium</name>
    <dbReference type="NCBI Taxonomy" id="113569"/>
    <lineage>
        <taxon>Bacteria</taxon>
        <taxon>Bacillati</taxon>
        <taxon>Actinomycetota</taxon>
        <taxon>Actinomycetes</taxon>
        <taxon>Cryptosporangiales</taxon>
        <taxon>Cryptosporangiaceae</taxon>
        <taxon>Cryptosporangium</taxon>
    </lineage>
</organism>
<reference evidence="7" key="1">
    <citation type="journal article" date="2019" name="Int. J. Syst. Evol. Microbiol.">
        <title>The Global Catalogue of Microorganisms (GCM) 10K type strain sequencing project: providing services to taxonomists for standard genome sequencing and annotation.</title>
        <authorList>
            <consortium name="The Broad Institute Genomics Platform"/>
            <consortium name="The Broad Institute Genome Sequencing Center for Infectious Disease"/>
            <person name="Wu L."/>
            <person name="Ma J."/>
        </authorList>
    </citation>
    <scope>NUCLEOTIDE SEQUENCE [LARGE SCALE GENOMIC DNA]</scope>
    <source>
        <strain evidence="7">JCM 9458</strain>
    </source>
</reference>
<keyword evidence="3" id="KW-0408">Iron</keyword>
<comment type="similarity">
    <text evidence="4">Belongs to the cyclic nucleotide phosphodiesterase class-III family.</text>
</comment>
<evidence type="ECO:0000256" key="4">
    <source>
        <dbReference type="ARBA" id="ARBA00025742"/>
    </source>
</evidence>
<keyword evidence="7" id="KW-1185">Reference proteome</keyword>
<dbReference type="InterPro" id="IPR029052">
    <property type="entry name" value="Metallo-depent_PP-like"/>
</dbReference>
<accession>A0ABP6T0C4</accession>
<evidence type="ECO:0000313" key="7">
    <source>
        <dbReference type="Proteomes" id="UP001501676"/>
    </source>
</evidence>
<feature type="domain" description="Calcineurin-like phosphoesterase" evidence="5">
    <location>
        <begin position="3"/>
        <end position="185"/>
    </location>
</feature>
<dbReference type="InterPro" id="IPR050884">
    <property type="entry name" value="CNP_phosphodiesterase-III"/>
</dbReference>
<keyword evidence="2" id="KW-0378">Hydrolase</keyword>
<sequence length="260" mass="28167">MLVVAHVSDLHLGAHLPGAVDDLVADVVAAAPALTVVTGDHTMRARTGQFRAVRTLLDRLPHPLLAVLGNHDVPLGPARAFTPYTRYRRWVEADLDPVVRIPGLTALGLQSMPRWRWKNGRVSRRQASLLVGTLGAAPTGDVRLLALHHPPFARGTAQLVGRGRLGRGVAEAGADLVLAGHTHVPDVREKTLVAPDGTRRRAVVVIAGTATSRRHRGVGLSWSRIMVDDDEIVVDERYCGDSGWRTGRTVSCRRADHTSR</sequence>
<name>A0ABP6T0C4_9ACTN</name>
<dbReference type="PANTHER" id="PTHR42988">
    <property type="entry name" value="PHOSPHOHYDROLASE"/>
    <property type="match status" value="1"/>
</dbReference>
<dbReference type="Proteomes" id="UP001501676">
    <property type="component" value="Unassembled WGS sequence"/>
</dbReference>
<keyword evidence="1" id="KW-0479">Metal-binding</keyword>
<protein>
    <submittedName>
        <fullName evidence="6">Metallophosphoesterase family protein</fullName>
    </submittedName>
</protein>
<comment type="caution">
    <text evidence="6">The sequence shown here is derived from an EMBL/GenBank/DDBJ whole genome shotgun (WGS) entry which is preliminary data.</text>
</comment>
<dbReference type="PANTHER" id="PTHR42988:SF2">
    <property type="entry name" value="CYCLIC NUCLEOTIDE PHOSPHODIESTERASE CBUA0032-RELATED"/>
    <property type="match status" value="1"/>
</dbReference>
<evidence type="ECO:0000256" key="2">
    <source>
        <dbReference type="ARBA" id="ARBA00022801"/>
    </source>
</evidence>
<dbReference type="InterPro" id="IPR004843">
    <property type="entry name" value="Calcineurin-like_PHP"/>
</dbReference>
<gene>
    <name evidence="6" type="ORF">GCM10020369_34140</name>
</gene>
<dbReference type="RefSeq" id="WP_345729102.1">
    <property type="nucleotide sequence ID" value="NZ_BAAAYN010000023.1"/>
</dbReference>
<evidence type="ECO:0000256" key="1">
    <source>
        <dbReference type="ARBA" id="ARBA00022723"/>
    </source>
</evidence>